<keyword evidence="1" id="KW-0812">Transmembrane</keyword>
<evidence type="ECO:0000256" key="1">
    <source>
        <dbReference type="SAM" id="Phobius"/>
    </source>
</evidence>
<dbReference type="Proteomes" id="UP000184020">
    <property type="component" value="Unassembled WGS sequence"/>
</dbReference>
<dbReference type="AlphaFoldDB" id="A0A1M5IAF5"/>
<protein>
    <submittedName>
        <fullName evidence="2">Uncharacterized protein</fullName>
    </submittedName>
</protein>
<dbReference type="STRING" id="229205.SAMN05444372_1043"/>
<feature type="transmembrane region" description="Helical" evidence="1">
    <location>
        <begin position="12"/>
        <end position="32"/>
    </location>
</feature>
<keyword evidence="1" id="KW-1133">Transmembrane helix</keyword>
<dbReference type="EMBL" id="FQWF01000004">
    <property type="protein sequence ID" value="SHG25378.1"/>
    <property type="molecule type" value="Genomic_DNA"/>
</dbReference>
<evidence type="ECO:0000313" key="3">
    <source>
        <dbReference type="Proteomes" id="UP000184020"/>
    </source>
</evidence>
<gene>
    <name evidence="2" type="ORF">SAMN05444372_1043</name>
</gene>
<sequence>MKNNTATYQSSIITQIWVLTAVTFTTMTTTPLG</sequence>
<organism evidence="2 3">
    <name type="scientific">Flavobacterium micromati</name>
    <dbReference type="NCBI Taxonomy" id="229205"/>
    <lineage>
        <taxon>Bacteria</taxon>
        <taxon>Pseudomonadati</taxon>
        <taxon>Bacteroidota</taxon>
        <taxon>Flavobacteriia</taxon>
        <taxon>Flavobacteriales</taxon>
        <taxon>Flavobacteriaceae</taxon>
        <taxon>Flavobacterium</taxon>
    </lineage>
</organism>
<keyword evidence="1" id="KW-0472">Membrane</keyword>
<proteinExistence type="predicted"/>
<accession>A0A1M5IAF5</accession>
<reference evidence="3" key="1">
    <citation type="submission" date="2016-11" db="EMBL/GenBank/DDBJ databases">
        <authorList>
            <person name="Varghese N."/>
            <person name="Submissions S."/>
        </authorList>
    </citation>
    <scope>NUCLEOTIDE SEQUENCE [LARGE SCALE GENOMIC DNA]</scope>
    <source>
        <strain evidence="3">DSM 17659</strain>
    </source>
</reference>
<evidence type="ECO:0000313" key="2">
    <source>
        <dbReference type="EMBL" id="SHG25378.1"/>
    </source>
</evidence>
<name>A0A1M5IAF5_9FLAO</name>
<keyword evidence="3" id="KW-1185">Reference proteome</keyword>